<organism evidence="1 2">
    <name type="scientific">Araneus ventricosus</name>
    <name type="common">Orbweaver spider</name>
    <name type="synonym">Epeira ventricosa</name>
    <dbReference type="NCBI Taxonomy" id="182803"/>
    <lineage>
        <taxon>Eukaryota</taxon>
        <taxon>Metazoa</taxon>
        <taxon>Ecdysozoa</taxon>
        <taxon>Arthropoda</taxon>
        <taxon>Chelicerata</taxon>
        <taxon>Arachnida</taxon>
        <taxon>Araneae</taxon>
        <taxon>Araneomorphae</taxon>
        <taxon>Entelegynae</taxon>
        <taxon>Araneoidea</taxon>
        <taxon>Araneidae</taxon>
        <taxon>Araneus</taxon>
    </lineage>
</organism>
<protein>
    <submittedName>
        <fullName evidence="1">Uncharacterized protein</fullName>
    </submittedName>
</protein>
<evidence type="ECO:0000313" key="2">
    <source>
        <dbReference type="Proteomes" id="UP000499080"/>
    </source>
</evidence>
<dbReference type="AlphaFoldDB" id="A0A4Y2CWJ2"/>
<sequence>MFGTPIGCQIWAVGDWGSPDFPLELLQQFLSFAIIMDTVIQEDDTITHLARAFALDGFIMAQWPFTEIDGTFIWNKSLLKQ</sequence>
<name>A0A4Y2CWJ2_ARAVE</name>
<gene>
    <name evidence="1" type="ORF">AVEN_1000_1</name>
</gene>
<dbReference type="EMBL" id="BGPR01000261">
    <property type="protein sequence ID" value="GBM08810.1"/>
    <property type="molecule type" value="Genomic_DNA"/>
</dbReference>
<dbReference type="Proteomes" id="UP000499080">
    <property type="component" value="Unassembled WGS sequence"/>
</dbReference>
<evidence type="ECO:0000313" key="1">
    <source>
        <dbReference type="EMBL" id="GBM08810.1"/>
    </source>
</evidence>
<reference evidence="1 2" key="1">
    <citation type="journal article" date="2019" name="Sci. Rep.">
        <title>Orb-weaving spider Araneus ventricosus genome elucidates the spidroin gene catalogue.</title>
        <authorList>
            <person name="Kono N."/>
            <person name="Nakamura H."/>
            <person name="Ohtoshi R."/>
            <person name="Moran D.A.P."/>
            <person name="Shinohara A."/>
            <person name="Yoshida Y."/>
            <person name="Fujiwara M."/>
            <person name="Mori M."/>
            <person name="Tomita M."/>
            <person name="Arakawa K."/>
        </authorList>
    </citation>
    <scope>NUCLEOTIDE SEQUENCE [LARGE SCALE GENOMIC DNA]</scope>
</reference>
<comment type="caution">
    <text evidence="1">The sequence shown here is derived from an EMBL/GenBank/DDBJ whole genome shotgun (WGS) entry which is preliminary data.</text>
</comment>
<keyword evidence="2" id="KW-1185">Reference proteome</keyword>
<proteinExistence type="predicted"/>
<accession>A0A4Y2CWJ2</accession>